<dbReference type="Pfam" id="PF04116">
    <property type="entry name" value="FA_hydroxylase"/>
    <property type="match status" value="1"/>
</dbReference>
<protein>
    <recommendedName>
        <fullName evidence="2">Fatty acid hydroxylase domain-containing protein</fullName>
    </recommendedName>
</protein>
<keyword evidence="1" id="KW-0812">Transmembrane</keyword>
<comment type="caution">
    <text evidence="3">The sequence shown here is derived from an EMBL/GenBank/DDBJ whole genome shotgun (WGS) entry which is preliminary data.</text>
</comment>
<dbReference type="GO" id="GO:0008610">
    <property type="term" value="P:lipid biosynthetic process"/>
    <property type="evidence" value="ECO:0007669"/>
    <property type="project" value="InterPro"/>
</dbReference>
<dbReference type="EMBL" id="MGJP01000014">
    <property type="protein sequence ID" value="OGN10191.1"/>
    <property type="molecule type" value="Genomic_DNA"/>
</dbReference>
<evidence type="ECO:0000259" key="2">
    <source>
        <dbReference type="Pfam" id="PF04116"/>
    </source>
</evidence>
<dbReference type="GO" id="GO:0005506">
    <property type="term" value="F:iron ion binding"/>
    <property type="evidence" value="ECO:0007669"/>
    <property type="project" value="InterPro"/>
</dbReference>
<dbReference type="Proteomes" id="UP000177167">
    <property type="component" value="Unassembled WGS sequence"/>
</dbReference>
<sequence length="167" mass="19453">MFFVGGLVLVEVVGYIWHRTAEHLGLVGDGIRYRHWVHHELDYPTDNLRPKNVVKYKSAGSWSWYVLALSVIGLAFILLPIRDAVPLTIGGALYAYFVVNYFHEAFHVDNHWLNRFEWFKRLVKLHDIHHWAACNYGIVFFGMDRLLGTLREETPTQKEEIFPGLSL</sequence>
<dbReference type="InterPro" id="IPR006694">
    <property type="entry name" value="Fatty_acid_hydroxylase"/>
</dbReference>
<evidence type="ECO:0000313" key="4">
    <source>
        <dbReference type="Proteomes" id="UP000177167"/>
    </source>
</evidence>
<accession>A0A1F8FAH2</accession>
<proteinExistence type="predicted"/>
<keyword evidence="1" id="KW-0472">Membrane</keyword>
<organism evidence="3 4">
    <name type="scientific">Candidatus Yanofskybacteria bacterium RIFCSPHIGHO2_02_FULL_41_11</name>
    <dbReference type="NCBI Taxonomy" id="1802675"/>
    <lineage>
        <taxon>Bacteria</taxon>
        <taxon>Candidatus Yanofskyibacteriota</taxon>
    </lineage>
</organism>
<evidence type="ECO:0000313" key="3">
    <source>
        <dbReference type="EMBL" id="OGN10191.1"/>
    </source>
</evidence>
<dbReference type="GO" id="GO:0016491">
    <property type="term" value="F:oxidoreductase activity"/>
    <property type="evidence" value="ECO:0007669"/>
    <property type="project" value="InterPro"/>
</dbReference>
<keyword evidence="1" id="KW-1133">Transmembrane helix</keyword>
<name>A0A1F8FAH2_9BACT</name>
<gene>
    <name evidence="3" type="ORF">A3J46_04765</name>
</gene>
<evidence type="ECO:0000256" key="1">
    <source>
        <dbReference type="SAM" id="Phobius"/>
    </source>
</evidence>
<feature type="domain" description="Fatty acid hydroxylase" evidence="2">
    <location>
        <begin position="4"/>
        <end position="149"/>
    </location>
</feature>
<feature type="transmembrane region" description="Helical" evidence="1">
    <location>
        <begin position="62"/>
        <end position="81"/>
    </location>
</feature>
<dbReference type="AlphaFoldDB" id="A0A1F8FAH2"/>
<reference evidence="3 4" key="1">
    <citation type="journal article" date="2016" name="Nat. Commun.">
        <title>Thousands of microbial genomes shed light on interconnected biogeochemical processes in an aquifer system.</title>
        <authorList>
            <person name="Anantharaman K."/>
            <person name="Brown C.T."/>
            <person name="Hug L.A."/>
            <person name="Sharon I."/>
            <person name="Castelle C.J."/>
            <person name="Probst A.J."/>
            <person name="Thomas B.C."/>
            <person name="Singh A."/>
            <person name="Wilkins M.J."/>
            <person name="Karaoz U."/>
            <person name="Brodie E.L."/>
            <person name="Williams K.H."/>
            <person name="Hubbard S.S."/>
            <person name="Banfield J.F."/>
        </authorList>
    </citation>
    <scope>NUCLEOTIDE SEQUENCE [LARGE SCALE GENOMIC DNA]</scope>
</reference>